<dbReference type="Pfam" id="PF04148">
    <property type="entry name" value="Erv26"/>
    <property type="match status" value="1"/>
</dbReference>
<evidence type="ECO:0000313" key="3">
    <source>
        <dbReference type="Proteomes" id="UP001141327"/>
    </source>
</evidence>
<feature type="transmembrane region" description="Helical" evidence="1">
    <location>
        <begin position="12"/>
        <end position="33"/>
    </location>
</feature>
<dbReference type="EMBL" id="JAPMOS010000010">
    <property type="protein sequence ID" value="KAJ4460971.1"/>
    <property type="molecule type" value="Genomic_DNA"/>
</dbReference>
<keyword evidence="1" id="KW-1133">Transmembrane helix</keyword>
<accession>A0ABQ8UR84</accession>
<dbReference type="Proteomes" id="UP001141327">
    <property type="component" value="Unassembled WGS sequence"/>
</dbReference>
<evidence type="ECO:0000313" key="2">
    <source>
        <dbReference type="EMBL" id="KAJ4460971.1"/>
    </source>
</evidence>
<gene>
    <name evidence="2" type="ORF">PAPYR_2825</name>
</gene>
<keyword evidence="1" id="KW-0472">Membrane</keyword>
<feature type="transmembrane region" description="Helical" evidence="1">
    <location>
        <begin position="45"/>
        <end position="63"/>
    </location>
</feature>
<organism evidence="2 3">
    <name type="scientific">Paratrimastix pyriformis</name>
    <dbReference type="NCBI Taxonomy" id="342808"/>
    <lineage>
        <taxon>Eukaryota</taxon>
        <taxon>Metamonada</taxon>
        <taxon>Preaxostyla</taxon>
        <taxon>Paratrimastigidae</taxon>
        <taxon>Paratrimastix</taxon>
    </lineage>
</organism>
<comment type="caution">
    <text evidence="2">The sequence shown here is derived from an EMBL/GenBank/DDBJ whole genome shotgun (WGS) entry which is preliminary data.</text>
</comment>
<evidence type="ECO:0000256" key="1">
    <source>
        <dbReference type="SAM" id="Phobius"/>
    </source>
</evidence>
<reference evidence="2" key="1">
    <citation type="journal article" date="2022" name="bioRxiv">
        <title>Genomics of Preaxostyla Flagellates Illuminates Evolutionary Transitions and the Path Towards Mitochondrial Loss.</title>
        <authorList>
            <person name="Novak L.V.F."/>
            <person name="Treitli S.C."/>
            <person name="Pyrih J."/>
            <person name="Halakuc P."/>
            <person name="Pipaliya S.V."/>
            <person name="Vacek V."/>
            <person name="Brzon O."/>
            <person name="Soukal P."/>
            <person name="Eme L."/>
            <person name="Dacks J.B."/>
            <person name="Karnkowska A."/>
            <person name="Elias M."/>
            <person name="Hampl V."/>
        </authorList>
    </citation>
    <scope>NUCLEOTIDE SEQUENCE</scope>
    <source>
        <strain evidence="2">RCP-MX</strain>
    </source>
</reference>
<feature type="transmembrane region" description="Helical" evidence="1">
    <location>
        <begin position="69"/>
        <end position="91"/>
    </location>
</feature>
<sequence length="213" mass="24039">MFGPFFTFLSLIAAYVLIFVMLVGLVVGVLYLHEQMEEFPALSKIALFVVATIVFLFHFLSLIEGLSIPLVFLSILTHGWTVFLLVTRFPIIDVRPLRDWRTSIWAGLNLINMLFWAIYLAGWKPSFYSRMSRCLFFAVLTMLLPAGFLVGMRPLDLSGASSFSHRYEGDQQRADAGPKRAGILGWAADNWSRIRAQLPGGARSHHILGHYSD</sequence>
<dbReference type="InterPro" id="IPR007277">
    <property type="entry name" value="Svp26/Tex261"/>
</dbReference>
<keyword evidence="3" id="KW-1185">Reference proteome</keyword>
<protein>
    <submittedName>
        <fullName evidence="2">Uncharacterized protein</fullName>
    </submittedName>
</protein>
<name>A0ABQ8UR84_9EUKA</name>
<feature type="transmembrane region" description="Helical" evidence="1">
    <location>
        <begin position="135"/>
        <end position="152"/>
    </location>
</feature>
<proteinExistence type="predicted"/>
<feature type="transmembrane region" description="Helical" evidence="1">
    <location>
        <begin position="103"/>
        <end position="123"/>
    </location>
</feature>
<keyword evidence="1" id="KW-0812">Transmembrane</keyword>